<organism evidence="3 4">
    <name type="scientific">Cryobacterium lactosi</name>
    <dbReference type="NCBI Taxonomy" id="1259202"/>
    <lineage>
        <taxon>Bacteria</taxon>
        <taxon>Bacillati</taxon>
        <taxon>Actinomycetota</taxon>
        <taxon>Actinomycetes</taxon>
        <taxon>Micrococcales</taxon>
        <taxon>Microbacteriaceae</taxon>
        <taxon>Cryobacterium</taxon>
    </lineage>
</organism>
<dbReference type="FunFam" id="3.40.50.720:FF:000084">
    <property type="entry name" value="Short-chain dehydrogenase reductase"/>
    <property type="match status" value="1"/>
</dbReference>
<dbReference type="AlphaFoldDB" id="A0A4R9BYL2"/>
<dbReference type="GO" id="GO:0016491">
    <property type="term" value="F:oxidoreductase activity"/>
    <property type="evidence" value="ECO:0007669"/>
    <property type="project" value="UniProtKB-KW"/>
</dbReference>
<dbReference type="PANTHER" id="PTHR43639:SF1">
    <property type="entry name" value="SHORT-CHAIN DEHYDROGENASE_REDUCTASE FAMILY PROTEIN"/>
    <property type="match status" value="1"/>
</dbReference>
<keyword evidence="2" id="KW-0560">Oxidoreductase</keyword>
<evidence type="ECO:0000256" key="1">
    <source>
        <dbReference type="ARBA" id="ARBA00006484"/>
    </source>
</evidence>
<comment type="caution">
    <text evidence="3">The sequence shown here is derived from an EMBL/GenBank/DDBJ whole genome shotgun (WGS) entry which is preliminary data.</text>
</comment>
<sequence>MTIRPPRTALITGSTSGIGRATALALARTGVHVVVHGRDATRGEAVCDEVRAAGGGATLLLADLADPRQVSQLALDAEAITGGLDVLVNNAFQAQSYTPSADNSAAEIDLVFAVNVRAPYLLAAGIAPRMAERGHGSIVNVSMAAARKAVPGIALTSASKAALESLTRGWTAEYASSGVRVNTVSPGVVLTPANEHLRGQMETFAQSTPSTRPATANEIADVIVFLSSPASASVFGANLAADGGMVIS</sequence>
<keyword evidence="4" id="KW-1185">Reference proteome</keyword>
<dbReference type="PRINTS" id="PR00080">
    <property type="entry name" value="SDRFAMILY"/>
</dbReference>
<dbReference type="PANTHER" id="PTHR43639">
    <property type="entry name" value="OXIDOREDUCTASE, SHORT-CHAIN DEHYDROGENASE/REDUCTASE FAMILY (AFU_ORTHOLOGUE AFUA_5G02870)"/>
    <property type="match status" value="1"/>
</dbReference>
<evidence type="ECO:0000256" key="2">
    <source>
        <dbReference type="ARBA" id="ARBA00023002"/>
    </source>
</evidence>
<dbReference type="OrthoDB" id="286404at2"/>
<dbReference type="PRINTS" id="PR00081">
    <property type="entry name" value="GDHRDH"/>
</dbReference>
<proteinExistence type="inferred from homology"/>
<evidence type="ECO:0000313" key="4">
    <source>
        <dbReference type="Proteomes" id="UP000298468"/>
    </source>
</evidence>
<dbReference type="Pfam" id="PF13561">
    <property type="entry name" value="adh_short_C2"/>
    <property type="match status" value="1"/>
</dbReference>
<dbReference type="EMBL" id="SOHM01000012">
    <property type="protein sequence ID" value="TFD92142.1"/>
    <property type="molecule type" value="Genomic_DNA"/>
</dbReference>
<gene>
    <name evidence="3" type="ORF">E3T61_07085</name>
</gene>
<evidence type="ECO:0000313" key="3">
    <source>
        <dbReference type="EMBL" id="TFD92142.1"/>
    </source>
</evidence>
<comment type="similarity">
    <text evidence="1">Belongs to the short-chain dehydrogenases/reductases (SDR) family.</text>
</comment>
<dbReference type="Gene3D" id="3.40.50.720">
    <property type="entry name" value="NAD(P)-binding Rossmann-like Domain"/>
    <property type="match status" value="1"/>
</dbReference>
<accession>A0A4R9BYL2</accession>
<dbReference type="InterPro" id="IPR036291">
    <property type="entry name" value="NAD(P)-bd_dom_sf"/>
</dbReference>
<dbReference type="CDD" id="cd05233">
    <property type="entry name" value="SDR_c"/>
    <property type="match status" value="1"/>
</dbReference>
<dbReference type="SUPFAM" id="SSF51735">
    <property type="entry name" value="NAD(P)-binding Rossmann-fold domains"/>
    <property type="match status" value="1"/>
</dbReference>
<protein>
    <submittedName>
        <fullName evidence="3">SDR family oxidoreductase</fullName>
    </submittedName>
</protein>
<reference evidence="3 4" key="1">
    <citation type="submission" date="2019-03" db="EMBL/GenBank/DDBJ databases">
        <title>Genomics of glacier-inhabiting Cryobacterium strains.</title>
        <authorList>
            <person name="Liu Q."/>
            <person name="Xin Y.-H."/>
        </authorList>
    </citation>
    <scope>NUCLEOTIDE SEQUENCE [LARGE SCALE GENOMIC DNA]</scope>
    <source>
        <strain evidence="3 4">Sr59</strain>
    </source>
</reference>
<dbReference type="InterPro" id="IPR002347">
    <property type="entry name" value="SDR_fam"/>
</dbReference>
<name>A0A4R9BYL2_9MICO</name>
<dbReference type="Proteomes" id="UP000298468">
    <property type="component" value="Unassembled WGS sequence"/>
</dbReference>